<sequence length="1059" mass="115679">MVKRELEELAGITGIENDERATNLLEDEFSHLARKILVERVFLWVKKNSEEDSSDEVREVLNASGQVGTQAAVTSTARCTLDVFTPCIHAEHNPDEIYLQLNSRGIDGSPNTCEARLKEAVLSTDRNTSIGATATGKGGVGKTCALRAIAHDDDIKARFSGGVYFMSLGKDASVGRLIEQLCIAVEASGGNQASAKMREQTELSRVLTKMRAWFNTRVCLFIIDDVWAVNDIDACILQKLSILADTAGDIRERSRLLYSTRDSELKQVGKRVTFEPREREGSDSVHMLMLASGANPEEANDPRCKKAVSEILKLCAGLPLALNLAGTGVRYMRERWEGEKSQAWEAYLSKMKRLNTLRSESPEDGYASLDATFGANRASAHPMDHVWSTVTGSIIDLVRRRILHGTNATPPRDFEIQPAAHAILHALSPHLDFAASSKIQPPPPHALSPHLDFAASSKIQPPPPYALSPHSDFAASSKIEPPPRGMHHPLSPHLDGAASFKKPLTRPHLGSVASPKKRRFQPLPFVPEIFRTRQKKSVGEVLRGTSKRIDPEIGVSLSLDELYTVTSEHFDATIVASGLAGLMHHVRAVTENPGESSSIFVIATTAWVCVSTSFILWRHAQGFRGVSIDRGACSDIDGEVHPETDERDVLWLGTTADLIMTATDRGGAGHAWNCLPCYIERRLYVLGAVKDHYSRGGPYNVNELPCRPSAVGDDLTSGKIMLRGFQNRVDEAVILQCRNGVLHVTNDFQQTDGIGHDSCVPDITVGERAFIPAATLSEVPDPEVAELLSSKDVKSWALENRVSDTVADILREVAARHELSRERQISVASMLSLFWRSAFEMKTATMKYVRIDPGRKWGTGRKSYLIISSGAVYLCRGKRIISRTLSLGLGFDPVAMQVGVTASMRDIENYELLSQLSSLVCGEEVVSRLGFGSTPEGIGATADAEGLNDCVSQLVIALTMLRDVAKYHGRYGCIDARQKVEISPQLVLADLPVPYSIAEAIMPVAGRRVKSTLQVLDGVEEFSGKLPTFKPVVVGGRRHSNAQLVEVSVSAVTRSSIAP</sequence>
<organism evidence="3 4">
    <name type="scientific">Chondrus crispus</name>
    <name type="common">Carrageen Irish moss</name>
    <name type="synonym">Polymorpha crispa</name>
    <dbReference type="NCBI Taxonomy" id="2769"/>
    <lineage>
        <taxon>Eukaryota</taxon>
        <taxon>Rhodophyta</taxon>
        <taxon>Florideophyceae</taxon>
        <taxon>Rhodymeniophycidae</taxon>
        <taxon>Gigartinales</taxon>
        <taxon>Gigartinaceae</taxon>
        <taxon>Chondrus</taxon>
    </lineage>
</organism>
<protein>
    <submittedName>
        <fullName evidence="3">NB-ARC protein</fullName>
    </submittedName>
</protein>
<dbReference type="Gramene" id="CDF38251">
    <property type="protein sequence ID" value="CDF38251"/>
    <property type="gene ID" value="CHC_T00008934001"/>
</dbReference>
<keyword evidence="4" id="KW-1185">Reference proteome</keyword>
<gene>
    <name evidence="3" type="ORF">CHC_T00008934001</name>
</gene>
<evidence type="ECO:0000313" key="3">
    <source>
        <dbReference type="EMBL" id="CDF38251.1"/>
    </source>
</evidence>
<feature type="region of interest" description="Disordered" evidence="1">
    <location>
        <begin position="442"/>
        <end position="488"/>
    </location>
</feature>
<dbReference type="AlphaFoldDB" id="R7QL94"/>
<proteinExistence type="predicted"/>
<evidence type="ECO:0000256" key="1">
    <source>
        <dbReference type="SAM" id="MobiDB-lite"/>
    </source>
</evidence>
<dbReference type="GO" id="GO:0043531">
    <property type="term" value="F:ADP binding"/>
    <property type="evidence" value="ECO:0007669"/>
    <property type="project" value="InterPro"/>
</dbReference>
<reference evidence="4" key="1">
    <citation type="journal article" date="2013" name="Proc. Natl. Acad. Sci. U.S.A.">
        <title>Genome structure and metabolic features in the red seaweed Chondrus crispus shed light on evolution of the Archaeplastida.</title>
        <authorList>
            <person name="Collen J."/>
            <person name="Porcel B."/>
            <person name="Carre W."/>
            <person name="Ball S.G."/>
            <person name="Chaparro C."/>
            <person name="Tonon T."/>
            <person name="Barbeyron T."/>
            <person name="Michel G."/>
            <person name="Noel B."/>
            <person name="Valentin K."/>
            <person name="Elias M."/>
            <person name="Artiguenave F."/>
            <person name="Arun A."/>
            <person name="Aury J.M."/>
            <person name="Barbosa-Neto J.F."/>
            <person name="Bothwell J.H."/>
            <person name="Bouget F.Y."/>
            <person name="Brillet L."/>
            <person name="Cabello-Hurtado F."/>
            <person name="Capella-Gutierrez S."/>
            <person name="Charrier B."/>
            <person name="Cladiere L."/>
            <person name="Cock J.M."/>
            <person name="Coelho S.M."/>
            <person name="Colleoni C."/>
            <person name="Czjzek M."/>
            <person name="Da Silva C."/>
            <person name="Delage L."/>
            <person name="Denoeud F."/>
            <person name="Deschamps P."/>
            <person name="Dittami S.M."/>
            <person name="Gabaldon T."/>
            <person name="Gachon C.M."/>
            <person name="Groisillier A."/>
            <person name="Herve C."/>
            <person name="Jabbari K."/>
            <person name="Katinka M."/>
            <person name="Kloareg B."/>
            <person name="Kowalczyk N."/>
            <person name="Labadie K."/>
            <person name="Leblanc C."/>
            <person name="Lopez P.J."/>
            <person name="McLachlan D.H."/>
            <person name="Meslet-Cladiere L."/>
            <person name="Moustafa A."/>
            <person name="Nehr Z."/>
            <person name="Nyvall Collen P."/>
            <person name="Panaud O."/>
            <person name="Partensky F."/>
            <person name="Poulain J."/>
            <person name="Rensing S.A."/>
            <person name="Rousvoal S."/>
            <person name="Samson G."/>
            <person name="Symeonidi A."/>
            <person name="Weissenbach J."/>
            <person name="Zambounis A."/>
            <person name="Wincker P."/>
            <person name="Boyen C."/>
        </authorList>
    </citation>
    <scope>NUCLEOTIDE SEQUENCE [LARGE SCALE GENOMIC DNA]</scope>
    <source>
        <strain evidence="4">cv. Stackhouse</strain>
    </source>
</reference>
<dbReference type="InterPro" id="IPR002182">
    <property type="entry name" value="NB-ARC"/>
</dbReference>
<dbReference type="GeneID" id="17325855"/>
<evidence type="ECO:0000259" key="2">
    <source>
        <dbReference type="Pfam" id="PF00931"/>
    </source>
</evidence>
<dbReference type="SUPFAM" id="SSF52540">
    <property type="entry name" value="P-loop containing nucleoside triphosphate hydrolases"/>
    <property type="match status" value="1"/>
</dbReference>
<dbReference type="EMBL" id="HG001907">
    <property type="protein sequence ID" value="CDF38251.1"/>
    <property type="molecule type" value="Genomic_DNA"/>
</dbReference>
<dbReference type="RefSeq" id="XP_005718136.1">
    <property type="nucleotide sequence ID" value="XM_005718079.1"/>
</dbReference>
<dbReference type="Pfam" id="PF00931">
    <property type="entry name" value="NB-ARC"/>
    <property type="match status" value="1"/>
</dbReference>
<dbReference type="OrthoDB" id="5279713at2759"/>
<feature type="domain" description="NB-ARC" evidence="2">
    <location>
        <begin position="133"/>
        <end position="270"/>
    </location>
</feature>
<dbReference type="Gene3D" id="1.10.8.430">
    <property type="entry name" value="Helical domain of apoptotic protease-activating factors"/>
    <property type="match status" value="1"/>
</dbReference>
<dbReference type="Proteomes" id="UP000012073">
    <property type="component" value="Unassembled WGS sequence"/>
</dbReference>
<dbReference type="KEGG" id="ccp:CHC_T00008934001"/>
<name>R7QL94_CHOCR</name>
<evidence type="ECO:0000313" key="4">
    <source>
        <dbReference type="Proteomes" id="UP000012073"/>
    </source>
</evidence>
<dbReference type="InterPro" id="IPR027417">
    <property type="entry name" value="P-loop_NTPase"/>
</dbReference>
<accession>R7QL94</accession>
<dbReference type="InterPro" id="IPR042197">
    <property type="entry name" value="Apaf_helical"/>
</dbReference>
<dbReference type="PRINTS" id="PR00364">
    <property type="entry name" value="DISEASERSIST"/>
</dbReference>
<dbReference type="Gene3D" id="3.40.50.300">
    <property type="entry name" value="P-loop containing nucleotide triphosphate hydrolases"/>
    <property type="match status" value="1"/>
</dbReference>